<feature type="active site" description="Schiff-base intermediate with substrate" evidence="9">
    <location>
        <position position="195"/>
    </location>
</feature>
<protein>
    <recommendedName>
        <fullName evidence="4 13">Delta-aminolevulinic acid dehydratase</fullName>
        <ecNumber evidence="3 13">4.2.1.24</ecNumber>
    </recommendedName>
</protein>
<evidence type="ECO:0000256" key="12">
    <source>
        <dbReference type="PIRSR" id="PIRSR001415-5"/>
    </source>
</evidence>
<proteinExistence type="inferred from homology"/>
<dbReference type="Gene3D" id="3.20.20.70">
    <property type="entry name" value="Aldolase class I"/>
    <property type="match status" value="1"/>
</dbReference>
<keyword evidence="6 13" id="KW-0456">Lyase</keyword>
<dbReference type="HOGENOM" id="CLU_035731_0_0_7"/>
<dbReference type="KEGG" id="dti:Desti_2957"/>
<evidence type="ECO:0000256" key="11">
    <source>
        <dbReference type="PIRSR" id="PIRSR001415-3"/>
    </source>
</evidence>
<dbReference type="Proteomes" id="UP000006055">
    <property type="component" value="Chromosome"/>
</dbReference>
<comment type="subunit">
    <text evidence="13">Homooctamer.</text>
</comment>
<dbReference type="FunFam" id="3.20.20.70:FF:000019">
    <property type="entry name" value="Delta-aminolevulinic acid dehydratase"/>
    <property type="match status" value="1"/>
</dbReference>
<dbReference type="STRING" id="706587.Desti_2957"/>
<evidence type="ECO:0000256" key="4">
    <source>
        <dbReference type="ARBA" id="ARBA00020771"/>
    </source>
</evidence>
<comment type="similarity">
    <text evidence="2 14">Belongs to the ALAD family.</text>
</comment>
<dbReference type="PANTHER" id="PTHR11458:SF0">
    <property type="entry name" value="DELTA-AMINOLEVULINIC ACID DEHYDRATASE"/>
    <property type="match status" value="1"/>
</dbReference>
<dbReference type="CDD" id="cd00384">
    <property type="entry name" value="ALAD_PBGS"/>
    <property type="match status" value="1"/>
</dbReference>
<evidence type="ECO:0000313" key="16">
    <source>
        <dbReference type="Proteomes" id="UP000006055"/>
    </source>
</evidence>
<name>I4C7T5_DESTA</name>
<dbReference type="Pfam" id="PF00490">
    <property type="entry name" value="ALAD"/>
    <property type="match status" value="1"/>
</dbReference>
<evidence type="ECO:0000256" key="14">
    <source>
        <dbReference type="RuleBase" id="RU004161"/>
    </source>
</evidence>
<dbReference type="GO" id="GO:0006782">
    <property type="term" value="P:protoporphyrinogen IX biosynthetic process"/>
    <property type="evidence" value="ECO:0007669"/>
    <property type="project" value="UniProtKB-UniPathway"/>
</dbReference>
<evidence type="ECO:0000256" key="8">
    <source>
        <dbReference type="ARBA" id="ARBA00047651"/>
    </source>
</evidence>
<dbReference type="InterPro" id="IPR001731">
    <property type="entry name" value="ALAD"/>
</dbReference>
<dbReference type="SUPFAM" id="SSF51569">
    <property type="entry name" value="Aldolase"/>
    <property type="match status" value="1"/>
</dbReference>
<dbReference type="PRINTS" id="PR00144">
    <property type="entry name" value="DALDHYDRTASE"/>
</dbReference>
<comment type="pathway">
    <text evidence="1">Porphyrin-containing compound metabolism; protoporphyrin-IX biosynthesis; coproporphyrinogen-III from 5-aminolevulinate: step 1/4.</text>
</comment>
<comment type="catalytic activity">
    <reaction evidence="8 13">
        <text>2 5-aminolevulinate = porphobilinogen + 2 H2O + H(+)</text>
        <dbReference type="Rhea" id="RHEA:24064"/>
        <dbReference type="ChEBI" id="CHEBI:15377"/>
        <dbReference type="ChEBI" id="CHEBI:15378"/>
        <dbReference type="ChEBI" id="CHEBI:58126"/>
        <dbReference type="ChEBI" id="CHEBI:356416"/>
        <dbReference type="EC" id="4.2.1.24"/>
    </reaction>
</comment>
<dbReference type="EC" id="4.2.1.24" evidence="3 13"/>
<dbReference type="UniPathway" id="UPA00251">
    <property type="reaction ID" value="UER00318"/>
</dbReference>
<dbReference type="PATRIC" id="fig|706587.4.peg.3362"/>
<feature type="active site" description="Schiff-base intermediate with substrate" evidence="9">
    <location>
        <position position="248"/>
    </location>
</feature>
<evidence type="ECO:0000256" key="7">
    <source>
        <dbReference type="ARBA" id="ARBA00023244"/>
    </source>
</evidence>
<feature type="binding site" evidence="10">
    <location>
        <position position="274"/>
    </location>
    <ligand>
        <name>5-aminolevulinate</name>
        <dbReference type="ChEBI" id="CHEBI:356416"/>
        <label>2</label>
    </ligand>
</feature>
<dbReference type="InterPro" id="IPR030656">
    <property type="entry name" value="ALAD_AS"/>
</dbReference>
<evidence type="ECO:0000313" key="15">
    <source>
        <dbReference type="EMBL" id="AFM25626.1"/>
    </source>
</evidence>
<dbReference type="PROSITE" id="PS00169">
    <property type="entry name" value="D_ALA_DEHYDRATASE"/>
    <property type="match status" value="1"/>
</dbReference>
<evidence type="ECO:0000256" key="9">
    <source>
        <dbReference type="PIRSR" id="PIRSR001415-1"/>
    </source>
</evidence>
<evidence type="ECO:0000256" key="10">
    <source>
        <dbReference type="PIRSR" id="PIRSR001415-2"/>
    </source>
</evidence>
<evidence type="ECO:0000256" key="13">
    <source>
        <dbReference type="RuleBase" id="RU000515"/>
    </source>
</evidence>
<dbReference type="InterPro" id="IPR013785">
    <property type="entry name" value="Aldolase_TIM"/>
</dbReference>
<feature type="binding site" evidence="11">
    <location>
        <position position="120"/>
    </location>
    <ligand>
        <name>Zn(2+)</name>
        <dbReference type="ChEBI" id="CHEBI:29105"/>
        <note>catalytic</note>
    </ligand>
</feature>
<dbReference type="GO" id="GO:0008270">
    <property type="term" value="F:zinc ion binding"/>
    <property type="evidence" value="ECO:0007669"/>
    <property type="project" value="TreeGrafter"/>
</dbReference>
<dbReference type="GO" id="GO:0004655">
    <property type="term" value="F:porphobilinogen synthase activity"/>
    <property type="evidence" value="ECO:0007669"/>
    <property type="project" value="UniProtKB-EC"/>
</dbReference>
<dbReference type="PANTHER" id="PTHR11458">
    <property type="entry name" value="DELTA-AMINOLEVULINIC ACID DEHYDRATASE"/>
    <property type="match status" value="1"/>
</dbReference>
<feature type="binding site" evidence="10">
    <location>
        <position position="205"/>
    </location>
    <ligand>
        <name>5-aminolevulinate</name>
        <dbReference type="ChEBI" id="CHEBI:356416"/>
        <label>1</label>
    </ligand>
</feature>
<evidence type="ECO:0000256" key="1">
    <source>
        <dbReference type="ARBA" id="ARBA00004694"/>
    </source>
</evidence>
<keyword evidence="7 13" id="KW-0627">Porphyrin biosynthesis</keyword>
<dbReference type="RefSeq" id="WP_014810763.1">
    <property type="nucleotide sequence ID" value="NC_018025.1"/>
</dbReference>
<dbReference type="AlphaFoldDB" id="I4C7T5"/>
<evidence type="ECO:0000256" key="3">
    <source>
        <dbReference type="ARBA" id="ARBA00012053"/>
    </source>
</evidence>
<gene>
    <name evidence="15" type="ordered locus">Desti_2957</name>
</gene>
<dbReference type="SMART" id="SM01004">
    <property type="entry name" value="ALAD"/>
    <property type="match status" value="1"/>
</dbReference>
<dbReference type="PIRSF" id="PIRSF001415">
    <property type="entry name" value="Porphbilin_synth"/>
    <property type="match status" value="1"/>
</dbReference>
<feature type="binding site" evidence="10">
    <location>
        <position position="313"/>
    </location>
    <ligand>
        <name>5-aminolevulinate</name>
        <dbReference type="ChEBI" id="CHEBI:356416"/>
        <label>2</label>
    </ligand>
</feature>
<reference evidence="16" key="1">
    <citation type="submission" date="2012-06" db="EMBL/GenBank/DDBJ databases">
        <title>Complete sequence of chromosome of Desulfomonile tiedjei DSM 6799.</title>
        <authorList>
            <person name="Lucas S."/>
            <person name="Copeland A."/>
            <person name="Lapidus A."/>
            <person name="Glavina del Rio T."/>
            <person name="Dalin E."/>
            <person name="Tice H."/>
            <person name="Bruce D."/>
            <person name="Goodwin L."/>
            <person name="Pitluck S."/>
            <person name="Peters L."/>
            <person name="Ovchinnikova G."/>
            <person name="Zeytun A."/>
            <person name="Lu M."/>
            <person name="Kyrpides N."/>
            <person name="Mavromatis K."/>
            <person name="Ivanova N."/>
            <person name="Brettin T."/>
            <person name="Detter J.C."/>
            <person name="Han C."/>
            <person name="Larimer F."/>
            <person name="Land M."/>
            <person name="Hauser L."/>
            <person name="Markowitz V."/>
            <person name="Cheng J.-F."/>
            <person name="Hugenholtz P."/>
            <person name="Woyke T."/>
            <person name="Wu D."/>
            <person name="Spring S."/>
            <person name="Schroeder M."/>
            <person name="Brambilla E."/>
            <person name="Klenk H.-P."/>
            <person name="Eisen J.A."/>
        </authorList>
    </citation>
    <scope>NUCLEOTIDE SEQUENCE [LARGE SCALE GENOMIC DNA]</scope>
    <source>
        <strain evidence="16">ATCC 49306 / DSM 6799 / DCB-1</strain>
    </source>
</reference>
<feature type="binding site" evidence="10">
    <location>
        <position position="217"/>
    </location>
    <ligand>
        <name>5-aminolevulinate</name>
        <dbReference type="ChEBI" id="CHEBI:356416"/>
        <label>1</label>
    </ligand>
</feature>
<sequence>MHFPEYRARRLRRTETLRSMVREVHLNVQDFILPYFVHHGKGIKTPLPSMPGHFQLSAELLVKELREPVDRGIPAVLLFGIPETKDSAASGAHAKNGVVQQAIRRIKDAYPDLVVITDVCLCEYTDHGHCGVIRNNDVDNDPTLDLLAKTALSHAYAGADIVAPSDMMDGRVAAIRESLDESGFEWLPIMAYSAKYASGFYGPFREAAQSAPQFGDRRSYQMDPANTDEALREVSMDVEEGADLIMVKPALPYLDVIWRVRNAFDLPLVAYNVSGEFAMIKAAAQNGWIDGDRCMMEALTSIRRAGADLIISYHALEAARILQDGTKASRKK</sequence>
<dbReference type="EMBL" id="CP003360">
    <property type="protein sequence ID" value="AFM25626.1"/>
    <property type="molecule type" value="Genomic_DNA"/>
</dbReference>
<evidence type="ECO:0000256" key="5">
    <source>
        <dbReference type="ARBA" id="ARBA00023133"/>
    </source>
</evidence>
<evidence type="ECO:0000256" key="2">
    <source>
        <dbReference type="ARBA" id="ARBA00008055"/>
    </source>
</evidence>
<accession>I4C7T5</accession>
<dbReference type="OrthoDB" id="9805001at2"/>
<keyword evidence="11" id="KW-0479">Metal-binding</keyword>
<feature type="binding site" evidence="12">
    <location>
        <position position="233"/>
    </location>
    <ligand>
        <name>Mg(2+)</name>
        <dbReference type="ChEBI" id="CHEBI:18420"/>
    </ligand>
</feature>
<dbReference type="eggNOG" id="COG0113">
    <property type="taxonomic scope" value="Bacteria"/>
</dbReference>
<feature type="binding site" evidence="11">
    <location>
        <position position="122"/>
    </location>
    <ligand>
        <name>Zn(2+)</name>
        <dbReference type="ChEBI" id="CHEBI:29105"/>
        <note>catalytic</note>
    </ligand>
</feature>
<organism evidence="15 16">
    <name type="scientific">Desulfomonile tiedjei (strain ATCC 49306 / DSM 6799 / DCB-1)</name>
    <dbReference type="NCBI Taxonomy" id="706587"/>
    <lineage>
        <taxon>Bacteria</taxon>
        <taxon>Pseudomonadati</taxon>
        <taxon>Thermodesulfobacteriota</taxon>
        <taxon>Desulfomonilia</taxon>
        <taxon>Desulfomonilales</taxon>
        <taxon>Desulfomonilaceae</taxon>
        <taxon>Desulfomonile</taxon>
    </lineage>
</organism>
<dbReference type="GO" id="GO:0005829">
    <property type="term" value="C:cytosol"/>
    <property type="evidence" value="ECO:0007669"/>
    <property type="project" value="TreeGrafter"/>
</dbReference>
<keyword evidence="12" id="KW-0460">Magnesium</keyword>
<keyword evidence="5" id="KW-0350">Heme biosynthesis</keyword>
<evidence type="ECO:0000256" key="6">
    <source>
        <dbReference type="ARBA" id="ARBA00023239"/>
    </source>
</evidence>
<dbReference type="NCBIfam" id="NF006762">
    <property type="entry name" value="PRK09283.1"/>
    <property type="match status" value="1"/>
</dbReference>
<keyword evidence="11" id="KW-0862">Zinc</keyword>
<feature type="binding site" evidence="11">
    <location>
        <position position="130"/>
    </location>
    <ligand>
        <name>Zn(2+)</name>
        <dbReference type="ChEBI" id="CHEBI:29105"/>
        <note>catalytic</note>
    </ligand>
</feature>
<keyword evidence="16" id="KW-1185">Reference proteome</keyword>